<dbReference type="GO" id="GO:0004386">
    <property type="term" value="F:helicase activity"/>
    <property type="evidence" value="ECO:0007669"/>
    <property type="project" value="UniProtKB-KW"/>
</dbReference>
<comment type="caution">
    <text evidence="14">The sequence shown here is derived from an EMBL/GenBank/DDBJ whole genome shotgun (WGS) entry which is preliminary data.</text>
</comment>
<evidence type="ECO:0000256" key="7">
    <source>
        <dbReference type="ARBA" id="ARBA00023242"/>
    </source>
</evidence>
<evidence type="ECO:0000256" key="9">
    <source>
        <dbReference type="ARBA" id="ARBA00076356"/>
    </source>
</evidence>
<dbReference type="InterPro" id="IPR038718">
    <property type="entry name" value="SNF2-like_sf"/>
</dbReference>
<dbReference type="Gene3D" id="3.40.50.10810">
    <property type="entry name" value="Tandem AAA-ATPase domain"/>
    <property type="match status" value="1"/>
</dbReference>
<evidence type="ECO:0000256" key="11">
    <source>
        <dbReference type="SAM" id="MobiDB-lite"/>
    </source>
</evidence>
<evidence type="ECO:0000256" key="5">
    <source>
        <dbReference type="ARBA" id="ARBA00022806"/>
    </source>
</evidence>
<feature type="region of interest" description="Disordered" evidence="11">
    <location>
        <begin position="279"/>
        <end position="310"/>
    </location>
</feature>
<dbReference type="Pfam" id="PF00176">
    <property type="entry name" value="SNF2-rel_dom"/>
    <property type="match status" value="1"/>
</dbReference>
<dbReference type="PANTHER" id="PTHR45629">
    <property type="entry name" value="SNF2/RAD54 FAMILY MEMBER"/>
    <property type="match status" value="1"/>
</dbReference>
<feature type="compositionally biased region" description="Basic and acidic residues" evidence="11">
    <location>
        <begin position="976"/>
        <end position="991"/>
    </location>
</feature>
<dbReference type="GO" id="GO:0006283">
    <property type="term" value="P:transcription-coupled nucleotide-excision repair"/>
    <property type="evidence" value="ECO:0007669"/>
    <property type="project" value="TreeGrafter"/>
</dbReference>
<dbReference type="GO" id="GO:0005524">
    <property type="term" value="F:ATP binding"/>
    <property type="evidence" value="ECO:0007669"/>
    <property type="project" value="UniProtKB-KW"/>
</dbReference>
<sequence>MREFPTQVELRSKTVYRVNMLVIMKKCQSSKKMKVMQRWKTASFPVPLQLSHPLLLRGVHQKLQRESLPCCTSTDIRSRQWSQVNRPLNCRDWVWTSMTRTCWSKVCFSRWTVPSMRPAVLPSLLKQRGSISQSWMTSQAGPSCLGSMFMPAQEIAWEELIRTGQMTPFGTQIPQKQEKKPRKLMLNEASGFEKYLADQAKLSFERKKQACNKRAARKTPAMVTSELSPMVSENKPNKSSNILSKTDKRLKKHIRKLQKRALQFQGKVKLLKGKRHLESDVRPKEEGDCEDVESEYLATEEEEREEAAGVDLSAEGIDSELGPVLKRQKWQKRVTIQETDDDFFPSFGEESEATKGGGGQKVVRCRDDGDEDYYKRRLRFQGLGPTIIVCPTTVMHQWVKEFHTWWPPFRVAVLHETGSSTHKKEKLIQDIVHCHGILITSYSYIRLMQDDISRHDWHYVILDEGHKIRNPNAAITLACKQFRTPHRIILSGSPMQNNLRELWSLFDFIFPGKLGTLPVFMEQFSVPITMGGYSNASPVQIFSGLTALRKICNHPDLFSGGPKNHRGISDDEMEEDQFGYWKRSGKMIVVESLLKIWHKQDQRVLLFSQSRQMLDLLEVFLRAQKYSYLKMDGTTTIASRQPLITRFNEDTSIFVFLLTTRVGGLGVNLTGANRVIIYDPDWNPSTDTQARERAWRIGQKKQVTVYRLLTAGTIEEKIYHRQIFKQFLTNRVLKDPKQRRFFKSNDLYELFSLTSPDASQSTETSAIFAGTGSDVQTPKCHLKRKLQLAFGTEHNIPMCKKFSESNTFANDGTSSEEKSIAIRSNGNAIASNQGDPLRDAPQTSRNLTSNNRLREETDTVSQLEDSSVLDGNGECSNSPRISKMDRTSGEESIDEKQGLSDKTESCRVQTEPLWENEQMENNFYKHKSKTKHSVAEEETQEKLLRMKQKPKNSRCCRDAKFEGTRISHLVKKRQYQKQDNENESENKEQSNDDYVLEKLFKKSVGVHSVMKHDAIMDGASPDYVLVEAEANRVAQDALKALRLSRQRCLGAVSGVPTWTGHRGFSGAPVGIK</sequence>
<dbReference type="InterPro" id="IPR049730">
    <property type="entry name" value="SNF2/RAD54-like_C"/>
</dbReference>
<dbReference type="Pfam" id="PF00271">
    <property type="entry name" value="Helicase_C"/>
    <property type="match status" value="1"/>
</dbReference>
<organism evidence="14 15">
    <name type="scientific">Phyllostomus discolor</name>
    <name type="common">pale spear-nosed bat</name>
    <dbReference type="NCBI Taxonomy" id="89673"/>
    <lineage>
        <taxon>Eukaryota</taxon>
        <taxon>Metazoa</taxon>
        <taxon>Chordata</taxon>
        <taxon>Craniata</taxon>
        <taxon>Vertebrata</taxon>
        <taxon>Euteleostomi</taxon>
        <taxon>Mammalia</taxon>
        <taxon>Eutheria</taxon>
        <taxon>Laurasiatheria</taxon>
        <taxon>Chiroptera</taxon>
        <taxon>Yangochiroptera</taxon>
        <taxon>Phyllostomidae</taxon>
        <taxon>Phyllostominae</taxon>
        <taxon>Phyllostomus</taxon>
    </lineage>
</organism>
<dbReference type="PROSITE" id="PS51194">
    <property type="entry name" value="HELICASE_CTER"/>
    <property type="match status" value="1"/>
</dbReference>
<dbReference type="SMART" id="SM00490">
    <property type="entry name" value="HELICc"/>
    <property type="match status" value="1"/>
</dbReference>
<evidence type="ECO:0000313" key="15">
    <source>
        <dbReference type="Proteomes" id="UP000664940"/>
    </source>
</evidence>
<keyword evidence="3" id="KW-0547">Nucleotide-binding</keyword>
<dbReference type="CDD" id="cd18793">
    <property type="entry name" value="SF2_C_SNF"/>
    <property type="match status" value="1"/>
</dbReference>
<keyword evidence="4" id="KW-0378">Hydrolase</keyword>
<dbReference type="PANTHER" id="PTHR45629:SF7">
    <property type="entry name" value="DNA EXCISION REPAIR PROTEIN ERCC-6-RELATED"/>
    <property type="match status" value="1"/>
</dbReference>
<evidence type="ECO:0000313" key="14">
    <source>
        <dbReference type="EMBL" id="KAF6108582.1"/>
    </source>
</evidence>
<dbReference type="GO" id="GO:0008094">
    <property type="term" value="F:ATP-dependent activity, acting on DNA"/>
    <property type="evidence" value="ECO:0007669"/>
    <property type="project" value="TreeGrafter"/>
</dbReference>
<dbReference type="InterPro" id="IPR000330">
    <property type="entry name" value="SNF2_N"/>
</dbReference>
<dbReference type="GO" id="GO:0005634">
    <property type="term" value="C:nucleus"/>
    <property type="evidence" value="ECO:0007669"/>
    <property type="project" value="UniProtKB-SubCell"/>
</dbReference>
<dbReference type="InterPro" id="IPR050496">
    <property type="entry name" value="SNF2_RAD54_helicase_repair"/>
</dbReference>
<keyword evidence="5" id="KW-0347">Helicase</keyword>
<proteinExistence type="inferred from homology"/>
<evidence type="ECO:0000256" key="2">
    <source>
        <dbReference type="ARBA" id="ARBA00007025"/>
    </source>
</evidence>
<dbReference type="Gene3D" id="3.40.50.300">
    <property type="entry name" value="P-loop containing nucleotide triphosphate hydrolases"/>
    <property type="match status" value="1"/>
</dbReference>
<dbReference type="FunFam" id="3.40.50.300:FF:000863">
    <property type="entry name" value="DNA excision repair protein ERCC-6"/>
    <property type="match status" value="1"/>
</dbReference>
<feature type="region of interest" description="Disordered" evidence="11">
    <location>
        <begin position="967"/>
        <end position="991"/>
    </location>
</feature>
<dbReference type="SUPFAM" id="SSF52540">
    <property type="entry name" value="P-loop containing nucleoside triphosphate hydrolases"/>
    <property type="match status" value="2"/>
</dbReference>
<reference evidence="14 15" key="1">
    <citation type="journal article" date="2020" name="Nature">
        <title>Six reference-quality genomes reveal evolution of bat adaptations.</title>
        <authorList>
            <person name="Jebb D."/>
            <person name="Huang Z."/>
            <person name="Pippel M."/>
            <person name="Hughes G.M."/>
            <person name="Lavrichenko K."/>
            <person name="Devanna P."/>
            <person name="Winkler S."/>
            <person name="Jermiin L.S."/>
            <person name="Skirmuntt E.C."/>
            <person name="Katzourakis A."/>
            <person name="Burkitt-Gray L."/>
            <person name="Ray D.A."/>
            <person name="Sullivan K.A.M."/>
            <person name="Roscito J.G."/>
            <person name="Kirilenko B.M."/>
            <person name="Davalos L.M."/>
            <person name="Corthals A.P."/>
            <person name="Power M.L."/>
            <person name="Jones G."/>
            <person name="Ransome R.D."/>
            <person name="Dechmann D.K.N."/>
            <person name="Locatelli A.G."/>
            <person name="Puechmaille S.J."/>
            <person name="Fedrigo O."/>
            <person name="Jarvis E.D."/>
            <person name="Hiller M."/>
            <person name="Vernes S.C."/>
            <person name="Myers E.W."/>
            <person name="Teeling E.C."/>
        </authorList>
    </citation>
    <scope>NUCLEOTIDE SEQUENCE [LARGE SCALE GENOMIC DNA]</scope>
    <source>
        <strain evidence="14">Bat1K_MPI-CBG_1</strain>
    </source>
</reference>
<evidence type="ECO:0000259" key="13">
    <source>
        <dbReference type="PROSITE" id="PS51194"/>
    </source>
</evidence>
<dbReference type="EMBL" id="JABVXQ010000005">
    <property type="protein sequence ID" value="KAF6108582.1"/>
    <property type="molecule type" value="Genomic_DNA"/>
</dbReference>
<gene>
    <name evidence="14" type="ORF">HJG60_004559</name>
</gene>
<feature type="compositionally biased region" description="Basic and acidic residues" evidence="11">
    <location>
        <begin position="882"/>
        <end position="905"/>
    </location>
</feature>
<dbReference type="FunFam" id="3.40.50.10810:FF:000094">
    <property type="entry name" value="DNA excision repair protein ERCC-6"/>
    <property type="match status" value="1"/>
</dbReference>
<feature type="domain" description="Helicase C-terminal" evidence="13">
    <location>
        <begin position="589"/>
        <end position="748"/>
    </location>
</feature>
<evidence type="ECO:0000256" key="1">
    <source>
        <dbReference type="ARBA" id="ARBA00004123"/>
    </source>
</evidence>
<dbReference type="InterPro" id="IPR027417">
    <property type="entry name" value="P-loop_NTPase"/>
</dbReference>
<comment type="subcellular location">
    <subcellularLocation>
        <location evidence="1">Nucleus</location>
    </subcellularLocation>
</comment>
<dbReference type="Proteomes" id="UP000664940">
    <property type="component" value="Unassembled WGS sequence"/>
</dbReference>
<feature type="compositionally biased region" description="Acidic residues" evidence="11">
    <location>
        <begin position="287"/>
        <end position="305"/>
    </location>
</feature>
<evidence type="ECO:0000256" key="3">
    <source>
        <dbReference type="ARBA" id="ARBA00022741"/>
    </source>
</evidence>
<evidence type="ECO:0000256" key="4">
    <source>
        <dbReference type="ARBA" id="ARBA00022801"/>
    </source>
</evidence>
<dbReference type="InterPro" id="IPR001650">
    <property type="entry name" value="Helicase_C-like"/>
</dbReference>
<feature type="domain" description="Helicase ATP-binding" evidence="12">
    <location>
        <begin position="373"/>
        <end position="512"/>
    </location>
</feature>
<dbReference type="InterPro" id="IPR014001">
    <property type="entry name" value="Helicase_ATP-bd"/>
</dbReference>
<accession>A0A834A4W5</accession>
<evidence type="ECO:0000259" key="12">
    <source>
        <dbReference type="PROSITE" id="PS51192"/>
    </source>
</evidence>
<keyword evidence="6" id="KW-0067">ATP-binding</keyword>
<evidence type="ECO:0000256" key="10">
    <source>
        <dbReference type="ARBA" id="ARBA00079118"/>
    </source>
</evidence>
<protein>
    <recommendedName>
        <fullName evidence="8">DNA excision repair protein ERCC-6</fullName>
    </recommendedName>
    <alternativeName>
        <fullName evidence="9">ATP-dependent helicase ERCC6</fullName>
    </alternativeName>
    <alternativeName>
        <fullName evidence="10">Cockayne syndrome protein CSB</fullName>
    </alternativeName>
</protein>
<dbReference type="PROSITE" id="PS51192">
    <property type="entry name" value="HELICASE_ATP_BIND_1"/>
    <property type="match status" value="1"/>
</dbReference>
<feature type="compositionally biased region" description="Basic residues" evidence="11">
    <location>
        <begin position="945"/>
        <end position="954"/>
    </location>
</feature>
<feature type="compositionally biased region" description="Polar residues" evidence="11">
    <location>
        <begin position="841"/>
        <end position="851"/>
    </location>
</feature>
<dbReference type="GO" id="GO:0016787">
    <property type="term" value="F:hydrolase activity"/>
    <property type="evidence" value="ECO:0007669"/>
    <property type="project" value="UniProtKB-KW"/>
</dbReference>
<feature type="region of interest" description="Disordered" evidence="11">
    <location>
        <begin position="828"/>
        <end position="955"/>
    </location>
</feature>
<comment type="similarity">
    <text evidence="2">Belongs to the SNF2/RAD54 helicase family.</text>
</comment>
<dbReference type="AlphaFoldDB" id="A0A834A4W5"/>
<evidence type="ECO:0000256" key="6">
    <source>
        <dbReference type="ARBA" id="ARBA00022840"/>
    </source>
</evidence>
<name>A0A834A4W5_9CHIR</name>
<evidence type="ECO:0000256" key="8">
    <source>
        <dbReference type="ARBA" id="ARBA00071998"/>
    </source>
</evidence>
<keyword evidence="7" id="KW-0539">Nucleus</keyword>
<dbReference type="SMART" id="SM00487">
    <property type="entry name" value="DEXDc"/>
    <property type="match status" value="1"/>
</dbReference>